<organism evidence="2 3">
    <name type="scientific">Lederbergia citrisecunda</name>
    <dbReference type="NCBI Taxonomy" id="2833583"/>
    <lineage>
        <taxon>Bacteria</taxon>
        <taxon>Bacillati</taxon>
        <taxon>Bacillota</taxon>
        <taxon>Bacilli</taxon>
        <taxon>Bacillales</taxon>
        <taxon>Bacillaceae</taxon>
        <taxon>Lederbergia</taxon>
    </lineage>
</organism>
<evidence type="ECO:0000313" key="2">
    <source>
        <dbReference type="EMBL" id="MBS4198597.1"/>
    </source>
</evidence>
<dbReference type="CDD" id="cd11541">
    <property type="entry name" value="NTP-PPase_u4"/>
    <property type="match status" value="1"/>
</dbReference>
<evidence type="ECO:0000313" key="3">
    <source>
        <dbReference type="Proteomes" id="UP000682713"/>
    </source>
</evidence>
<name>A0A942TL15_9BACI</name>
<protein>
    <submittedName>
        <fullName evidence="2">Nucleoside triphosphate pyrophosphohydrolase family protein</fullName>
    </submittedName>
</protein>
<dbReference type="InterPro" id="IPR004518">
    <property type="entry name" value="MazG-like_dom"/>
</dbReference>
<dbReference type="Pfam" id="PF03819">
    <property type="entry name" value="MazG"/>
    <property type="match status" value="1"/>
</dbReference>
<reference evidence="2 3" key="1">
    <citation type="submission" date="2021-05" db="EMBL/GenBank/DDBJ databases">
        <title>Novel Bacillus species.</title>
        <authorList>
            <person name="Liu G."/>
        </authorList>
    </citation>
    <scope>NUCLEOTIDE SEQUENCE [LARGE SCALE GENOMIC DNA]</scope>
    <source>
        <strain evidence="2 3">FJAT-49732</strain>
    </source>
</reference>
<dbReference type="Gene3D" id="1.10.287.1080">
    <property type="entry name" value="MazG-like"/>
    <property type="match status" value="1"/>
</dbReference>
<evidence type="ECO:0000259" key="1">
    <source>
        <dbReference type="Pfam" id="PF03819"/>
    </source>
</evidence>
<dbReference type="EMBL" id="JAGYPJ010000001">
    <property type="protein sequence ID" value="MBS4198597.1"/>
    <property type="molecule type" value="Genomic_DNA"/>
</dbReference>
<dbReference type="SUPFAM" id="SSF101386">
    <property type="entry name" value="all-alpha NTP pyrophosphatases"/>
    <property type="match status" value="1"/>
</dbReference>
<sequence>MNFSMGLSGESGEITDHIKKVVFQGHDLDPEAMAYELGDIMYYVARFADVLGYQLSDITEMNQEKLFKRYPDGFSKEASRNRKE</sequence>
<proteinExistence type="predicted"/>
<dbReference type="AlphaFoldDB" id="A0A942TL15"/>
<dbReference type="RefSeq" id="WP_213109342.1">
    <property type="nucleotide sequence ID" value="NZ_JAGYPJ010000001.1"/>
</dbReference>
<dbReference type="Proteomes" id="UP000682713">
    <property type="component" value="Unassembled WGS sequence"/>
</dbReference>
<dbReference type="PIRSF" id="PIRSF006639">
    <property type="entry name" value="UCP006639_pph"/>
    <property type="match status" value="1"/>
</dbReference>
<feature type="domain" description="NTP pyrophosphohydrolase MazG-like" evidence="1">
    <location>
        <begin position="6"/>
        <end position="74"/>
    </location>
</feature>
<accession>A0A942TL15</accession>
<dbReference type="InterPro" id="IPR011379">
    <property type="entry name" value="MazG-related_GP37"/>
</dbReference>
<keyword evidence="3" id="KW-1185">Reference proteome</keyword>
<comment type="caution">
    <text evidence="2">The sequence shown here is derived from an EMBL/GenBank/DDBJ whole genome shotgun (WGS) entry which is preliminary data.</text>
</comment>
<gene>
    <name evidence="2" type="ORF">KHA93_02905</name>
</gene>